<evidence type="ECO:0000256" key="2">
    <source>
        <dbReference type="ARBA" id="ARBA00023125"/>
    </source>
</evidence>
<dbReference type="Proteomes" id="UP001168613">
    <property type="component" value="Unassembled WGS sequence"/>
</dbReference>
<name>A0ABT8EL25_9BURK</name>
<evidence type="ECO:0000256" key="1">
    <source>
        <dbReference type="ARBA" id="ARBA00023015"/>
    </source>
</evidence>
<gene>
    <name evidence="6" type="ORF">LMS43_11825</name>
</gene>
<evidence type="ECO:0000313" key="7">
    <source>
        <dbReference type="Proteomes" id="UP001168613"/>
    </source>
</evidence>
<keyword evidence="7" id="KW-1185">Reference proteome</keyword>
<reference evidence="6" key="1">
    <citation type="submission" date="2021-11" db="EMBL/GenBank/DDBJ databases">
        <title>Draft genome sequence of Alcaligenes endophyticus type strain CCUG 75668T.</title>
        <authorList>
            <person name="Salva-Serra F."/>
            <person name="Duran R.E."/>
            <person name="Seeger M."/>
            <person name="Moore E.R.B."/>
            <person name="Jaen-Luchoro D."/>
        </authorList>
    </citation>
    <scope>NUCLEOTIDE SEQUENCE</scope>
    <source>
        <strain evidence="6">CCUG 75668</strain>
    </source>
</reference>
<sequence length="260" mass="28287">MIPTGTPKNKEFLDSLANGLHIIQLFASGVPTLTIQDAAQALNITRAAARRLLLTLEELGYIHSEGRNFSLSVKVLELGYAYFASMSLPTLAQPAMRTLSDKLGQTCSLGILESDSVVFLAREEPKTIFRLDLSVGRRLPAYAHSLGRVLLSGLNDEELDHYFQTADIRKLTAFTLSKAALKKAIQQSRKEAYSVVLGELVDGFGGVAVPLHNKNGEIIAGIGVSMVIASRSRDDLVQALLPALRTAAHEIEKLLHALER</sequence>
<dbReference type="InterPro" id="IPR029016">
    <property type="entry name" value="GAF-like_dom_sf"/>
</dbReference>
<dbReference type="InterPro" id="IPR005471">
    <property type="entry name" value="Tscrpt_reg_IclR_N"/>
</dbReference>
<dbReference type="SUPFAM" id="SSF46785">
    <property type="entry name" value="Winged helix' DNA-binding domain"/>
    <property type="match status" value="1"/>
</dbReference>
<proteinExistence type="predicted"/>
<feature type="domain" description="HTH iclR-type" evidence="4">
    <location>
        <begin position="13"/>
        <end position="73"/>
    </location>
</feature>
<evidence type="ECO:0000259" key="4">
    <source>
        <dbReference type="PROSITE" id="PS51077"/>
    </source>
</evidence>
<dbReference type="Pfam" id="PF09339">
    <property type="entry name" value="HTH_IclR"/>
    <property type="match status" value="1"/>
</dbReference>
<dbReference type="PANTHER" id="PTHR30136">
    <property type="entry name" value="HELIX-TURN-HELIX TRANSCRIPTIONAL REGULATOR, ICLR FAMILY"/>
    <property type="match status" value="1"/>
</dbReference>
<keyword evidence="1" id="KW-0805">Transcription regulation</keyword>
<keyword evidence="2" id="KW-0238">DNA-binding</keyword>
<dbReference type="EMBL" id="JAJHNU010000003">
    <property type="protein sequence ID" value="MDN4121976.1"/>
    <property type="molecule type" value="Genomic_DNA"/>
</dbReference>
<evidence type="ECO:0000259" key="5">
    <source>
        <dbReference type="PROSITE" id="PS51078"/>
    </source>
</evidence>
<dbReference type="InterPro" id="IPR014757">
    <property type="entry name" value="Tscrpt_reg_IclR_C"/>
</dbReference>
<dbReference type="InterPro" id="IPR050707">
    <property type="entry name" value="HTH_MetabolicPath_Reg"/>
</dbReference>
<dbReference type="SUPFAM" id="SSF55781">
    <property type="entry name" value="GAF domain-like"/>
    <property type="match status" value="1"/>
</dbReference>
<dbReference type="PROSITE" id="PS51077">
    <property type="entry name" value="HTH_ICLR"/>
    <property type="match status" value="1"/>
</dbReference>
<accession>A0ABT8EL25</accession>
<dbReference type="PROSITE" id="PS51078">
    <property type="entry name" value="ICLR_ED"/>
    <property type="match status" value="1"/>
</dbReference>
<keyword evidence="3" id="KW-0804">Transcription</keyword>
<organism evidence="6 7">
    <name type="scientific">Alcaligenes endophyticus</name>
    <dbReference type="NCBI Taxonomy" id="1929088"/>
    <lineage>
        <taxon>Bacteria</taxon>
        <taxon>Pseudomonadati</taxon>
        <taxon>Pseudomonadota</taxon>
        <taxon>Betaproteobacteria</taxon>
        <taxon>Burkholderiales</taxon>
        <taxon>Alcaligenaceae</taxon>
        <taxon>Alcaligenes</taxon>
    </lineage>
</organism>
<protein>
    <submittedName>
        <fullName evidence="6">Helix-turn-helix domain-containing protein</fullName>
    </submittedName>
</protein>
<dbReference type="RefSeq" id="WP_266123018.1">
    <property type="nucleotide sequence ID" value="NZ_JAJHNU010000003.1"/>
</dbReference>
<dbReference type="SMART" id="SM00346">
    <property type="entry name" value="HTH_ICLR"/>
    <property type="match status" value="1"/>
</dbReference>
<evidence type="ECO:0000256" key="3">
    <source>
        <dbReference type="ARBA" id="ARBA00023163"/>
    </source>
</evidence>
<dbReference type="InterPro" id="IPR036390">
    <property type="entry name" value="WH_DNA-bd_sf"/>
</dbReference>
<dbReference type="Gene3D" id="3.30.450.40">
    <property type="match status" value="1"/>
</dbReference>
<evidence type="ECO:0000313" key="6">
    <source>
        <dbReference type="EMBL" id="MDN4121976.1"/>
    </source>
</evidence>
<dbReference type="Pfam" id="PF01614">
    <property type="entry name" value="IclR_C"/>
    <property type="match status" value="1"/>
</dbReference>
<dbReference type="InterPro" id="IPR036388">
    <property type="entry name" value="WH-like_DNA-bd_sf"/>
</dbReference>
<feature type="domain" description="IclR-ED" evidence="5">
    <location>
        <begin position="74"/>
        <end position="257"/>
    </location>
</feature>
<comment type="caution">
    <text evidence="6">The sequence shown here is derived from an EMBL/GenBank/DDBJ whole genome shotgun (WGS) entry which is preliminary data.</text>
</comment>
<dbReference type="Gene3D" id="1.10.10.10">
    <property type="entry name" value="Winged helix-like DNA-binding domain superfamily/Winged helix DNA-binding domain"/>
    <property type="match status" value="1"/>
</dbReference>
<dbReference type="PANTHER" id="PTHR30136:SF34">
    <property type="entry name" value="TRANSCRIPTIONAL REGULATOR"/>
    <property type="match status" value="1"/>
</dbReference>